<evidence type="ECO:0000256" key="6">
    <source>
        <dbReference type="ARBA" id="ARBA00023136"/>
    </source>
</evidence>
<comment type="subcellular location">
    <subcellularLocation>
        <location evidence="1">Membrane</location>
        <topology evidence="1">Multi-pass membrane protein</topology>
    </subcellularLocation>
</comment>
<feature type="transmembrane region" description="Helical" evidence="7">
    <location>
        <begin position="50"/>
        <end position="69"/>
    </location>
</feature>
<keyword evidence="10" id="KW-1185">Reference proteome</keyword>
<gene>
    <name evidence="9" type="ORF">SCLCIDRAFT_1209656</name>
</gene>
<evidence type="ECO:0000259" key="8">
    <source>
        <dbReference type="Pfam" id="PF00324"/>
    </source>
</evidence>
<dbReference type="AlphaFoldDB" id="A0A0C3EK14"/>
<dbReference type="InterPro" id="IPR004841">
    <property type="entry name" value="AA-permease/SLC12A_dom"/>
</dbReference>
<dbReference type="PANTHER" id="PTHR43341">
    <property type="entry name" value="AMINO ACID PERMEASE"/>
    <property type="match status" value="1"/>
</dbReference>
<evidence type="ECO:0000256" key="4">
    <source>
        <dbReference type="ARBA" id="ARBA00022970"/>
    </source>
</evidence>
<dbReference type="OrthoDB" id="2691451at2759"/>
<feature type="domain" description="Amino acid permease/ SLC12A" evidence="8">
    <location>
        <begin position="47"/>
        <end position="113"/>
    </location>
</feature>
<evidence type="ECO:0000256" key="5">
    <source>
        <dbReference type="ARBA" id="ARBA00022989"/>
    </source>
</evidence>
<reference evidence="10" key="2">
    <citation type="submission" date="2015-01" db="EMBL/GenBank/DDBJ databases">
        <title>Evolutionary Origins and Diversification of the Mycorrhizal Mutualists.</title>
        <authorList>
            <consortium name="DOE Joint Genome Institute"/>
            <consortium name="Mycorrhizal Genomics Consortium"/>
            <person name="Kohler A."/>
            <person name="Kuo A."/>
            <person name="Nagy L.G."/>
            <person name="Floudas D."/>
            <person name="Copeland A."/>
            <person name="Barry K.W."/>
            <person name="Cichocki N."/>
            <person name="Veneault-Fourrey C."/>
            <person name="LaButti K."/>
            <person name="Lindquist E.A."/>
            <person name="Lipzen A."/>
            <person name="Lundell T."/>
            <person name="Morin E."/>
            <person name="Murat C."/>
            <person name="Riley R."/>
            <person name="Ohm R."/>
            <person name="Sun H."/>
            <person name="Tunlid A."/>
            <person name="Henrissat B."/>
            <person name="Grigoriev I.V."/>
            <person name="Hibbett D.S."/>
            <person name="Martin F."/>
        </authorList>
    </citation>
    <scope>NUCLEOTIDE SEQUENCE [LARGE SCALE GENOMIC DNA]</scope>
    <source>
        <strain evidence="10">Foug A</strain>
    </source>
</reference>
<keyword evidence="4" id="KW-0029">Amino-acid transport</keyword>
<dbReference type="InterPro" id="IPR004840">
    <property type="entry name" value="Amino_acid_permease_CS"/>
</dbReference>
<dbReference type="EMBL" id="KN822010">
    <property type="protein sequence ID" value="KIM68246.1"/>
    <property type="molecule type" value="Genomic_DNA"/>
</dbReference>
<dbReference type="InterPro" id="IPR050524">
    <property type="entry name" value="APC_YAT"/>
</dbReference>
<evidence type="ECO:0000313" key="9">
    <source>
        <dbReference type="EMBL" id="KIM68246.1"/>
    </source>
</evidence>
<dbReference type="GO" id="GO:0016020">
    <property type="term" value="C:membrane"/>
    <property type="evidence" value="ECO:0007669"/>
    <property type="project" value="UniProtKB-SubCell"/>
</dbReference>
<dbReference type="InParanoid" id="A0A0C3EK14"/>
<name>A0A0C3EK14_9AGAM</name>
<keyword evidence="3 7" id="KW-0812">Transmembrane</keyword>
<keyword evidence="6 7" id="KW-0472">Membrane</keyword>
<dbReference type="STRING" id="1036808.A0A0C3EK14"/>
<evidence type="ECO:0000256" key="1">
    <source>
        <dbReference type="ARBA" id="ARBA00004141"/>
    </source>
</evidence>
<dbReference type="Pfam" id="PF00324">
    <property type="entry name" value="AA_permease"/>
    <property type="match status" value="1"/>
</dbReference>
<protein>
    <recommendedName>
        <fullName evidence="8">Amino acid permease/ SLC12A domain-containing protein</fullName>
    </recommendedName>
</protein>
<proteinExistence type="predicted"/>
<dbReference type="GO" id="GO:0015171">
    <property type="term" value="F:amino acid transmembrane transporter activity"/>
    <property type="evidence" value="ECO:0007669"/>
    <property type="project" value="TreeGrafter"/>
</dbReference>
<evidence type="ECO:0000256" key="3">
    <source>
        <dbReference type="ARBA" id="ARBA00022692"/>
    </source>
</evidence>
<keyword evidence="5 7" id="KW-1133">Transmembrane helix</keyword>
<dbReference type="PROSITE" id="PS00218">
    <property type="entry name" value="AMINO_ACID_PERMEASE_1"/>
    <property type="match status" value="1"/>
</dbReference>
<keyword evidence="2" id="KW-0813">Transport</keyword>
<accession>A0A0C3EK14</accession>
<evidence type="ECO:0000313" key="10">
    <source>
        <dbReference type="Proteomes" id="UP000053989"/>
    </source>
</evidence>
<organism evidence="9 10">
    <name type="scientific">Scleroderma citrinum Foug A</name>
    <dbReference type="NCBI Taxonomy" id="1036808"/>
    <lineage>
        <taxon>Eukaryota</taxon>
        <taxon>Fungi</taxon>
        <taxon>Dikarya</taxon>
        <taxon>Basidiomycota</taxon>
        <taxon>Agaricomycotina</taxon>
        <taxon>Agaricomycetes</taxon>
        <taxon>Agaricomycetidae</taxon>
        <taxon>Boletales</taxon>
        <taxon>Sclerodermatineae</taxon>
        <taxon>Sclerodermataceae</taxon>
        <taxon>Scleroderma</taxon>
    </lineage>
</organism>
<dbReference type="PANTHER" id="PTHR43341:SF1">
    <property type="entry name" value="GENERAL AMINO-ACID PERMEASE GAP1"/>
    <property type="match status" value="1"/>
</dbReference>
<evidence type="ECO:0000256" key="2">
    <source>
        <dbReference type="ARBA" id="ARBA00022448"/>
    </source>
</evidence>
<reference evidence="9 10" key="1">
    <citation type="submission" date="2014-04" db="EMBL/GenBank/DDBJ databases">
        <authorList>
            <consortium name="DOE Joint Genome Institute"/>
            <person name="Kuo A."/>
            <person name="Kohler A."/>
            <person name="Nagy L.G."/>
            <person name="Floudas D."/>
            <person name="Copeland A."/>
            <person name="Barry K.W."/>
            <person name="Cichocki N."/>
            <person name="Veneault-Fourrey C."/>
            <person name="LaButti K."/>
            <person name="Lindquist E.A."/>
            <person name="Lipzen A."/>
            <person name="Lundell T."/>
            <person name="Morin E."/>
            <person name="Murat C."/>
            <person name="Sun H."/>
            <person name="Tunlid A."/>
            <person name="Henrissat B."/>
            <person name="Grigoriev I.V."/>
            <person name="Hibbett D.S."/>
            <person name="Martin F."/>
            <person name="Nordberg H.P."/>
            <person name="Cantor M.N."/>
            <person name="Hua S.X."/>
        </authorList>
    </citation>
    <scope>NUCLEOTIDE SEQUENCE [LARGE SCALE GENOMIC DNA]</scope>
    <source>
        <strain evidence="9 10">Foug A</strain>
    </source>
</reference>
<dbReference type="Gene3D" id="1.20.1740.10">
    <property type="entry name" value="Amino acid/polyamine transporter I"/>
    <property type="match status" value="1"/>
</dbReference>
<dbReference type="Proteomes" id="UP000053989">
    <property type="component" value="Unassembled WGS sequence"/>
</dbReference>
<evidence type="ECO:0000256" key="7">
    <source>
        <dbReference type="SAM" id="Phobius"/>
    </source>
</evidence>
<sequence>MAEDHSTTPSAGGSSKVLAETFSLDDHEQAIPHRSPRLPPRRLKQRHVQMIALAGTLGTGLFLGSGQALSGAGPLGALIAYSLVGTVVYSSLCSLGEMTSFAPVPGSFPYYAS</sequence>
<dbReference type="HOGENOM" id="CLU_2135037_0_0_1"/>